<feature type="transmembrane region" description="Helical" evidence="1">
    <location>
        <begin position="183"/>
        <end position="202"/>
    </location>
</feature>
<dbReference type="RefSeq" id="WP_105861203.1">
    <property type="nucleotide sequence ID" value="NZ_PUEJ01000002.1"/>
</dbReference>
<dbReference type="InterPro" id="IPR000620">
    <property type="entry name" value="EamA_dom"/>
</dbReference>
<evidence type="ECO:0000313" key="4">
    <source>
        <dbReference type="Proteomes" id="UP000237682"/>
    </source>
</evidence>
<keyword evidence="1" id="KW-0812">Transmembrane</keyword>
<accession>A0A2S9QHU6</accession>
<keyword evidence="4" id="KW-1185">Reference proteome</keyword>
<protein>
    <recommendedName>
        <fullName evidence="2">EamA domain-containing protein</fullName>
    </recommendedName>
</protein>
<feature type="domain" description="EamA" evidence="2">
    <location>
        <begin position="8"/>
        <end position="140"/>
    </location>
</feature>
<reference evidence="3 4" key="1">
    <citation type="submission" date="2018-02" db="EMBL/GenBank/DDBJ databases">
        <title>Whole genome sequencing of endophytic bacterium.</title>
        <authorList>
            <person name="Eedara R."/>
            <person name="Podile A.R."/>
        </authorList>
    </citation>
    <scope>NUCLEOTIDE SEQUENCE [LARGE SCALE GENOMIC DNA]</scope>
    <source>
        <strain evidence="3 4">RP1T</strain>
    </source>
</reference>
<keyword evidence="1" id="KW-1133">Transmembrane helix</keyword>
<feature type="transmembrane region" description="Helical" evidence="1">
    <location>
        <begin position="101"/>
        <end position="117"/>
    </location>
</feature>
<dbReference type="InterPro" id="IPR037185">
    <property type="entry name" value="EmrE-like"/>
</dbReference>
<dbReference type="AlphaFoldDB" id="A0A2S9QHU6"/>
<evidence type="ECO:0000259" key="2">
    <source>
        <dbReference type="Pfam" id="PF00892"/>
    </source>
</evidence>
<dbReference type="Pfam" id="PF00892">
    <property type="entry name" value="EamA"/>
    <property type="match status" value="2"/>
</dbReference>
<gene>
    <name evidence="3" type="ORF">C5L14_06495</name>
</gene>
<name>A0A2S9QHU6_9HYPH</name>
<evidence type="ECO:0000256" key="1">
    <source>
        <dbReference type="SAM" id="Phobius"/>
    </source>
</evidence>
<dbReference type="PANTHER" id="PTHR22911">
    <property type="entry name" value="ACYL-MALONYL CONDENSING ENZYME-RELATED"/>
    <property type="match status" value="1"/>
</dbReference>
<dbReference type="SUPFAM" id="SSF103481">
    <property type="entry name" value="Multidrug resistance efflux transporter EmrE"/>
    <property type="match status" value="2"/>
</dbReference>
<keyword evidence="1" id="KW-0472">Membrane</keyword>
<feature type="transmembrane region" description="Helical" evidence="1">
    <location>
        <begin position="153"/>
        <end position="171"/>
    </location>
</feature>
<feature type="transmembrane region" description="Helical" evidence="1">
    <location>
        <begin position="129"/>
        <end position="147"/>
    </location>
</feature>
<dbReference type="GO" id="GO:0016020">
    <property type="term" value="C:membrane"/>
    <property type="evidence" value="ECO:0007669"/>
    <property type="project" value="InterPro"/>
</dbReference>
<feature type="domain" description="EamA" evidence="2">
    <location>
        <begin position="151"/>
        <end position="284"/>
    </location>
</feature>
<organism evidence="3 4">
    <name type="scientific">Labrys okinawensis</name>
    <dbReference type="NCBI Taxonomy" id="346911"/>
    <lineage>
        <taxon>Bacteria</taxon>
        <taxon>Pseudomonadati</taxon>
        <taxon>Pseudomonadota</taxon>
        <taxon>Alphaproteobacteria</taxon>
        <taxon>Hyphomicrobiales</taxon>
        <taxon>Xanthobacteraceae</taxon>
        <taxon>Labrys</taxon>
    </lineage>
</organism>
<dbReference type="EMBL" id="PUEJ01000002">
    <property type="protein sequence ID" value="PRH88860.1"/>
    <property type="molecule type" value="Genomic_DNA"/>
</dbReference>
<feature type="transmembrane region" description="Helical" evidence="1">
    <location>
        <begin position="45"/>
        <end position="66"/>
    </location>
</feature>
<feature type="transmembrane region" description="Helical" evidence="1">
    <location>
        <begin position="271"/>
        <end position="287"/>
    </location>
</feature>
<feature type="transmembrane region" description="Helical" evidence="1">
    <location>
        <begin position="241"/>
        <end position="259"/>
    </location>
</feature>
<sequence>MSNNAILTGLSLGLLAALCYGANVPYAKLAAEAGASGPTVVFYRAFLLVALLGGLGLAQGGTLAVARPWRLPVLGLGIATSFVGLCYISSVAFIPVGIATILYYIYPLLILVASPLVDGERLTPARLAIFALAFVGLVIALGADFGALDWRGLALALMAASAAALQFFCAARATRGVHPAIAGFWTQLILIPVALAACLATGRLASPAVLLAAAVPVGLHIGLFVLAFVCHLTAARLTPPAALGLVFCAEPVASILLATQVLDEHLTPRQVSGGTLVLIAVVASVLMESRRKAVSA</sequence>
<dbReference type="Proteomes" id="UP000237682">
    <property type="component" value="Unassembled WGS sequence"/>
</dbReference>
<dbReference type="PANTHER" id="PTHR22911:SF137">
    <property type="entry name" value="SOLUTE CARRIER FAMILY 35 MEMBER G2-RELATED"/>
    <property type="match status" value="1"/>
</dbReference>
<feature type="transmembrane region" description="Helical" evidence="1">
    <location>
        <begin position="208"/>
        <end position="229"/>
    </location>
</feature>
<evidence type="ECO:0000313" key="3">
    <source>
        <dbReference type="EMBL" id="PRH88860.1"/>
    </source>
</evidence>
<proteinExistence type="predicted"/>
<dbReference type="OrthoDB" id="8018687at2"/>
<comment type="caution">
    <text evidence="3">The sequence shown here is derived from an EMBL/GenBank/DDBJ whole genome shotgun (WGS) entry which is preliminary data.</text>
</comment>